<sequence length="191" mass="21691">MQNYDNFSMERDKIRKRGRTNLRVIIFVLAVVILGGALVRNETQETERKVALDGEVLLNGDISFEEADKKLREAGFVPMDGNIFQLDGQIQDYEGREVYGHKATLSVLGYTAVGEKSNMLAIMHYFLEDSSANREHPGKSFTDVREKLTQSLGKEPKEEEGFLFWELKGSSSAMMGYVQDGLWMLVYAYSK</sequence>
<accession>A0AC61N7Y8</accession>
<reference evidence="1" key="1">
    <citation type="submission" date="2021-01" db="EMBL/GenBank/DDBJ databases">
        <title>Complete genome sequence of Clostridiales bacterium R-7.</title>
        <authorList>
            <person name="Mahoney-Kurpe S.C."/>
            <person name="Palevich N."/>
            <person name="Koike S."/>
            <person name="Moon C.D."/>
            <person name="Attwood G.T."/>
        </authorList>
    </citation>
    <scope>NUCLEOTIDE SEQUENCE</scope>
    <source>
        <strain evidence="1">R-7</strain>
    </source>
</reference>
<name>A0AC61N7Y8_9FIRM</name>
<organism evidence="1 2">
    <name type="scientific">Aristaeella hokkaidonensis</name>
    <dbReference type="NCBI Taxonomy" id="3046382"/>
    <lineage>
        <taxon>Bacteria</taxon>
        <taxon>Bacillati</taxon>
        <taxon>Bacillota</taxon>
        <taxon>Clostridia</taxon>
        <taxon>Eubacteriales</taxon>
        <taxon>Aristaeellaceae</taxon>
        <taxon>Aristaeella</taxon>
    </lineage>
</organism>
<gene>
    <name evidence="1" type="ORF">JYE49_02905</name>
</gene>
<keyword evidence="2" id="KW-1185">Reference proteome</keyword>
<protein>
    <submittedName>
        <fullName evidence="1">Uncharacterized protein</fullName>
    </submittedName>
</protein>
<evidence type="ECO:0000313" key="2">
    <source>
        <dbReference type="Proteomes" id="UP000682782"/>
    </source>
</evidence>
<dbReference type="Proteomes" id="UP000682782">
    <property type="component" value="Chromosome"/>
</dbReference>
<dbReference type="EMBL" id="CP068393">
    <property type="protein sequence ID" value="QUC67669.1"/>
    <property type="molecule type" value="Genomic_DNA"/>
</dbReference>
<proteinExistence type="predicted"/>
<evidence type="ECO:0000313" key="1">
    <source>
        <dbReference type="EMBL" id="QUC67669.1"/>
    </source>
</evidence>